<reference evidence="3" key="1">
    <citation type="journal article" date="2019" name="Int. J. Syst. Evol. Microbiol.">
        <title>The Global Catalogue of Microorganisms (GCM) 10K type strain sequencing project: providing services to taxonomists for standard genome sequencing and annotation.</title>
        <authorList>
            <consortium name="The Broad Institute Genomics Platform"/>
            <consortium name="The Broad Institute Genome Sequencing Center for Infectious Disease"/>
            <person name="Wu L."/>
            <person name="Ma J."/>
        </authorList>
    </citation>
    <scope>NUCLEOTIDE SEQUENCE [LARGE SCALE GENOMIC DNA]</scope>
    <source>
        <strain evidence="3">KACC 11904</strain>
    </source>
</reference>
<dbReference type="InterPro" id="IPR016181">
    <property type="entry name" value="Acyl_CoA_acyltransferase"/>
</dbReference>
<dbReference type="RefSeq" id="WP_270879316.1">
    <property type="nucleotide sequence ID" value="NZ_JAQFVF010000023.1"/>
</dbReference>
<dbReference type="SUPFAM" id="SSF55729">
    <property type="entry name" value="Acyl-CoA N-acyltransferases (Nat)"/>
    <property type="match status" value="1"/>
</dbReference>
<keyword evidence="2" id="KW-0808">Transferase</keyword>
<dbReference type="GO" id="GO:0016746">
    <property type="term" value="F:acyltransferase activity"/>
    <property type="evidence" value="ECO:0007669"/>
    <property type="project" value="UniProtKB-KW"/>
</dbReference>
<evidence type="ECO:0000313" key="2">
    <source>
        <dbReference type="EMBL" id="MFC5453063.1"/>
    </source>
</evidence>
<gene>
    <name evidence="2" type="ORF">ACFPOG_33145</name>
</gene>
<keyword evidence="3" id="KW-1185">Reference proteome</keyword>
<dbReference type="PIRSF" id="PIRSF037663">
    <property type="entry name" value="Acetyltransf_GNAT_prd"/>
    <property type="match status" value="1"/>
</dbReference>
<dbReference type="PROSITE" id="PS51186">
    <property type="entry name" value="GNAT"/>
    <property type="match status" value="1"/>
</dbReference>
<dbReference type="PANTHER" id="PTHR43072">
    <property type="entry name" value="N-ACETYLTRANSFERASE"/>
    <property type="match status" value="1"/>
</dbReference>
<dbReference type="InterPro" id="IPR000182">
    <property type="entry name" value="GNAT_dom"/>
</dbReference>
<accession>A0ABW0KHW3</accession>
<proteinExistence type="predicted"/>
<dbReference type="Gene3D" id="3.40.630.30">
    <property type="match status" value="1"/>
</dbReference>
<keyword evidence="2" id="KW-0012">Acyltransferase</keyword>
<evidence type="ECO:0000313" key="3">
    <source>
        <dbReference type="Proteomes" id="UP001596044"/>
    </source>
</evidence>
<name>A0ABW0KHW3_9BACL</name>
<feature type="domain" description="N-acetyltransferase" evidence="1">
    <location>
        <begin position="1"/>
        <end position="147"/>
    </location>
</feature>
<sequence>MNLRTLHESDCYEIRSVVNEWWGGRQMTHLLPRLFFEHFQNTSFVMMSGSKIVGFVIGFISPSKENEAYIHFVGVHPDFRKQGVAHRLYNKFFEEVRERGCDTIRCITSPVNVKSIDFHHRMGFTADYAPDYEGPDEDRILFVRYLNL</sequence>
<comment type="caution">
    <text evidence="2">The sequence shown here is derived from an EMBL/GenBank/DDBJ whole genome shotgun (WGS) entry which is preliminary data.</text>
</comment>
<dbReference type="PANTHER" id="PTHR43072:SF36">
    <property type="entry name" value="RIBOSOMAL-PROTEIN-ALANINE ACETYLTRANSFERASE"/>
    <property type="match status" value="1"/>
</dbReference>
<dbReference type="EMBL" id="JBHSMJ010000065">
    <property type="protein sequence ID" value="MFC5453063.1"/>
    <property type="molecule type" value="Genomic_DNA"/>
</dbReference>
<evidence type="ECO:0000259" key="1">
    <source>
        <dbReference type="PROSITE" id="PS51186"/>
    </source>
</evidence>
<dbReference type="InterPro" id="IPR017255">
    <property type="entry name" value="AcTrfase_GNAT_prd"/>
</dbReference>
<dbReference type="CDD" id="cd04301">
    <property type="entry name" value="NAT_SF"/>
    <property type="match status" value="1"/>
</dbReference>
<dbReference type="Pfam" id="PF00583">
    <property type="entry name" value="Acetyltransf_1"/>
    <property type="match status" value="1"/>
</dbReference>
<dbReference type="Proteomes" id="UP001596044">
    <property type="component" value="Unassembled WGS sequence"/>
</dbReference>
<dbReference type="EC" id="2.3.-.-" evidence="2"/>
<protein>
    <submittedName>
        <fullName evidence="2">GNAT family N-acetyltransferase</fullName>
        <ecNumber evidence="2">2.3.-.-</ecNumber>
    </submittedName>
</protein>
<organism evidence="2 3">
    <name type="scientific">Paenibacillus aestuarii</name>
    <dbReference type="NCBI Taxonomy" id="516965"/>
    <lineage>
        <taxon>Bacteria</taxon>
        <taxon>Bacillati</taxon>
        <taxon>Bacillota</taxon>
        <taxon>Bacilli</taxon>
        <taxon>Bacillales</taxon>
        <taxon>Paenibacillaceae</taxon>
        <taxon>Paenibacillus</taxon>
    </lineage>
</organism>